<dbReference type="Pfam" id="PF20236">
    <property type="entry name" value="DUF6593"/>
    <property type="match status" value="1"/>
</dbReference>
<name>A0A9P5PPU2_9AGAR</name>
<organism evidence="2 3">
    <name type="scientific">Rhodocollybia butyracea</name>
    <dbReference type="NCBI Taxonomy" id="206335"/>
    <lineage>
        <taxon>Eukaryota</taxon>
        <taxon>Fungi</taxon>
        <taxon>Dikarya</taxon>
        <taxon>Basidiomycota</taxon>
        <taxon>Agaricomycotina</taxon>
        <taxon>Agaricomycetes</taxon>
        <taxon>Agaricomycetidae</taxon>
        <taxon>Agaricales</taxon>
        <taxon>Marasmiineae</taxon>
        <taxon>Omphalotaceae</taxon>
        <taxon>Rhodocollybia</taxon>
    </lineage>
</organism>
<feature type="domain" description="DUF6593" evidence="1">
    <location>
        <begin position="17"/>
        <end position="182"/>
    </location>
</feature>
<dbReference type="InterPro" id="IPR046528">
    <property type="entry name" value="DUF6593"/>
</dbReference>
<protein>
    <recommendedName>
        <fullName evidence="1">DUF6593 domain-containing protein</fullName>
    </recommendedName>
</protein>
<comment type="caution">
    <text evidence="2">The sequence shown here is derived from an EMBL/GenBank/DDBJ whole genome shotgun (WGS) entry which is preliminary data.</text>
</comment>
<evidence type="ECO:0000313" key="2">
    <source>
        <dbReference type="EMBL" id="KAF9067273.1"/>
    </source>
</evidence>
<dbReference type="Proteomes" id="UP000772434">
    <property type="component" value="Unassembled WGS sequence"/>
</dbReference>
<accession>A0A9P5PPU2</accession>
<gene>
    <name evidence="2" type="ORF">BDP27DRAFT_1393054</name>
</gene>
<reference evidence="2" key="1">
    <citation type="submission" date="2020-11" db="EMBL/GenBank/DDBJ databases">
        <authorList>
            <consortium name="DOE Joint Genome Institute"/>
            <person name="Ahrendt S."/>
            <person name="Riley R."/>
            <person name="Andreopoulos W."/>
            <person name="Labutti K."/>
            <person name="Pangilinan J."/>
            <person name="Ruiz-Duenas F.J."/>
            <person name="Barrasa J.M."/>
            <person name="Sanchez-Garcia M."/>
            <person name="Camarero S."/>
            <person name="Miyauchi S."/>
            <person name="Serrano A."/>
            <person name="Linde D."/>
            <person name="Babiker R."/>
            <person name="Drula E."/>
            <person name="Ayuso-Fernandez I."/>
            <person name="Pacheco R."/>
            <person name="Padilla G."/>
            <person name="Ferreira P."/>
            <person name="Barriuso J."/>
            <person name="Kellner H."/>
            <person name="Castanera R."/>
            <person name="Alfaro M."/>
            <person name="Ramirez L."/>
            <person name="Pisabarro A.G."/>
            <person name="Kuo A."/>
            <person name="Tritt A."/>
            <person name="Lipzen A."/>
            <person name="He G."/>
            <person name="Yan M."/>
            <person name="Ng V."/>
            <person name="Cullen D."/>
            <person name="Martin F."/>
            <person name="Rosso M.-N."/>
            <person name="Henrissat B."/>
            <person name="Hibbett D."/>
            <person name="Martinez A.T."/>
            <person name="Grigoriev I.V."/>
        </authorList>
    </citation>
    <scope>NUCLEOTIDE SEQUENCE</scope>
    <source>
        <strain evidence="2">AH 40177</strain>
    </source>
</reference>
<sequence>MTLSYEDTPLTLIFTPDDPCSTTIIDAEDGALFYRVVTEGKTQKSSTAVTKVLSATGEAIASWRWKKFRPDRLTLGKAAPISMSAWLKKSIIAFNDTATFSDPTNGNEFQWKGHTLHSKDDKSHPIAIFSQTQRIPRSRLTLEEIETGPHYTPAKLVIFDARGEEALDFVLVSLLVLERQRRTMGNSTKNHTDALAVAHSLG</sequence>
<dbReference type="OrthoDB" id="3256331at2759"/>
<evidence type="ECO:0000259" key="1">
    <source>
        <dbReference type="Pfam" id="PF20236"/>
    </source>
</evidence>
<keyword evidence="3" id="KW-1185">Reference proteome</keyword>
<evidence type="ECO:0000313" key="3">
    <source>
        <dbReference type="Proteomes" id="UP000772434"/>
    </source>
</evidence>
<dbReference type="EMBL" id="JADNRY010000075">
    <property type="protein sequence ID" value="KAF9067273.1"/>
    <property type="molecule type" value="Genomic_DNA"/>
</dbReference>
<proteinExistence type="predicted"/>
<dbReference type="AlphaFoldDB" id="A0A9P5PPU2"/>